<dbReference type="GO" id="GO:0006351">
    <property type="term" value="P:DNA-templated transcription"/>
    <property type="evidence" value="ECO:0007669"/>
    <property type="project" value="InterPro"/>
</dbReference>
<dbReference type="Pfam" id="PF12070">
    <property type="entry name" value="SCAI"/>
    <property type="match status" value="1"/>
</dbReference>
<dbReference type="OrthoDB" id="525027at2759"/>
<proteinExistence type="predicted"/>
<protein>
    <recommendedName>
        <fullName evidence="4">Protein SCAI</fullName>
    </recommendedName>
</protein>
<evidence type="ECO:0000313" key="2">
    <source>
        <dbReference type="EMBL" id="ELR14812.1"/>
    </source>
</evidence>
<dbReference type="RefSeq" id="XP_004336825.1">
    <property type="nucleotide sequence ID" value="XM_004336777.1"/>
</dbReference>
<dbReference type="GO" id="GO:0003714">
    <property type="term" value="F:transcription corepressor activity"/>
    <property type="evidence" value="ECO:0007669"/>
    <property type="project" value="InterPro"/>
</dbReference>
<evidence type="ECO:0008006" key="4">
    <source>
        <dbReference type="Google" id="ProtNLM"/>
    </source>
</evidence>
<dbReference type="InterPro" id="IPR022709">
    <property type="entry name" value="SCAI"/>
</dbReference>
<name>L8GPG9_ACACF</name>
<feature type="compositionally biased region" description="Low complexity" evidence="1">
    <location>
        <begin position="225"/>
        <end position="235"/>
    </location>
</feature>
<dbReference type="VEuPathDB" id="AmoebaDB:ACA1_392560"/>
<organism evidence="2 3">
    <name type="scientific">Acanthamoeba castellanii (strain ATCC 30010 / Neff)</name>
    <dbReference type="NCBI Taxonomy" id="1257118"/>
    <lineage>
        <taxon>Eukaryota</taxon>
        <taxon>Amoebozoa</taxon>
        <taxon>Discosea</taxon>
        <taxon>Longamoebia</taxon>
        <taxon>Centramoebida</taxon>
        <taxon>Acanthamoebidae</taxon>
        <taxon>Acanthamoeba</taxon>
    </lineage>
</organism>
<dbReference type="Proteomes" id="UP000011083">
    <property type="component" value="Unassembled WGS sequence"/>
</dbReference>
<feature type="compositionally biased region" description="Basic and acidic residues" evidence="1">
    <location>
        <begin position="170"/>
        <end position="181"/>
    </location>
</feature>
<dbReference type="PANTHER" id="PTHR21243">
    <property type="entry name" value="PROTEIN SCAI"/>
    <property type="match status" value="1"/>
</dbReference>
<evidence type="ECO:0000313" key="3">
    <source>
        <dbReference type="Proteomes" id="UP000011083"/>
    </source>
</evidence>
<accession>L8GPG9</accession>
<gene>
    <name evidence="2" type="ORF">ACA1_392560</name>
</gene>
<dbReference type="AlphaFoldDB" id="L8GPG9"/>
<keyword evidence="3" id="KW-1185">Reference proteome</keyword>
<dbReference type="KEGG" id="acan:ACA1_392560"/>
<dbReference type="GeneID" id="14915358"/>
<sequence length="497" mass="55753">MGRNHILRTSETTYLEESFVFYEAIRLRDYFKDVFETKNPLLVVKKLRYYARYIVVCLLLNRRALVVELVDELQTLVDDYVRDFKPADAAAWRLVDCPLAISDRAKEAPALSNRLKLPPSGLEGKIRLQEAILVGNYQHQVKFSELTLDMFRVMQVLERERVGSAFPRPSLDHSPDGEDKAKKRSNPHKFLLYRPTFSQFLELHDNNVLLVYLSADGLRPDEPPAAEGKGAEATEQSGAAAVKRSPLQAPVPQQRGVQRTSGGVAMAGGWSAHKSQQQQPQRGGGGGEGEEAVASSHAGGSGAYASQCLYPADLLPFTRKKLFLIVESDNSAAFRTIDSAFGQPFLCLLSPVSTGALQTKGNLFTLFFHDPLAGFCVVINKQAVTQEAYDKCTKYIQSSFDDVQKLLWNFPHIPREFHQFLEEDFLQAFILRFIFCHSVLYLHRKCHSKPECLPASRPALPREFLAHPVVLSIVFKLASFLSVTEQFAHPDDHPETS</sequence>
<feature type="region of interest" description="Disordered" evidence="1">
    <location>
        <begin position="165"/>
        <end position="186"/>
    </location>
</feature>
<reference evidence="2 3" key="1">
    <citation type="journal article" date="2013" name="Genome Biol.">
        <title>Genome of Acanthamoeba castellanii highlights extensive lateral gene transfer and early evolution of tyrosine kinase signaling.</title>
        <authorList>
            <person name="Clarke M."/>
            <person name="Lohan A.J."/>
            <person name="Liu B."/>
            <person name="Lagkouvardos I."/>
            <person name="Roy S."/>
            <person name="Zafar N."/>
            <person name="Bertelli C."/>
            <person name="Schilde C."/>
            <person name="Kianianmomeni A."/>
            <person name="Burglin T.R."/>
            <person name="Frech C."/>
            <person name="Turcotte B."/>
            <person name="Kopec K.O."/>
            <person name="Synnott J.M."/>
            <person name="Choo C."/>
            <person name="Paponov I."/>
            <person name="Finkler A."/>
            <person name="Soon Heng Tan C."/>
            <person name="Hutchins A.P."/>
            <person name="Weinmeier T."/>
            <person name="Rattei T."/>
            <person name="Chu J.S."/>
            <person name="Gimenez G."/>
            <person name="Irimia M."/>
            <person name="Rigden D.J."/>
            <person name="Fitzpatrick D.A."/>
            <person name="Lorenzo-Morales J."/>
            <person name="Bateman A."/>
            <person name="Chiu C.H."/>
            <person name="Tang P."/>
            <person name="Hegemann P."/>
            <person name="Fromm H."/>
            <person name="Raoult D."/>
            <person name="Greub G."/>
            <person name="Miranda-Saavedra D."/>
            <person name="Chen N."/>
            <person name="Nash P."/>
            <person name="Ginger M.L."/>
            <person name="Horn M."/>
            <person name="Schaap P."/>
            <person name="Caler L."/>
            <person name="Loftus B."/>
        </authorList>
    </citation>
    <scope>NUCLEOTIDE SEQUENCE [LARGE SCALE GENOMIC DNA]</scope>
    <source>
        <strain evidence="2 3">Neff</strain>
    </source>
</reference>
<dbReference type="EMBL" id="KB008044">
    <property type="protein sequence ID" value="ELR14812.1"/>
    <property type="molecule type" value="Genomic_DNA"/>
</dbReference>
<feature type="region of interest" description="Disordered" evidence="1">
    <location>
        <begin position="221"/>
        <end position="298"/>
    </location>
</feature>
<evidence type="ECO:0000256" key="1">
    <source>
        <dbReference type="SAM" id="MobiDB-lite"/>
    </source>
</evidence>
<dbReference type="OMA" id="HCIHPGD"/>